<feature type="chain" id="PRO_5002099657" evidence="3">
    <location>
        <begin position="27"/>
        <end position="474"/>
    </location>
</feature>
<dbReference type="Pfam" id="PF00264">
    <property type="entry name" value="Tyrosinase"/>
    <property type="match status" value="1"/>
</dbReference>
<dbReference type="PRINTS" id="PR00092">
    <property type="entry name" value="TYROSINASE"/>
</dbReference>
<accession>A0A0B5D7C0</accession>
<feature type="domain" description="Tyrosinase copper-binding" evidence="4">
    <location>
        <begin position="389"/>
        <end position="400"/>
    </location>
</feature>
<feature type="signal peptide" evidence="3">
    <location>
        <begin position="1"/>
        <end position="26"/>
    </location>
</feature>
<dbReference type="InterPro" id="IPR050316">
    <property type="entry name" value="Tyrosinase/Hemocyanin"/>
</dbReference>
<evidence type="ECO:0000256" key="1">
    <source>
        <dbReference type="ARBA" id="ARBA00022723"/>
    </source>
</evidence>
<dbReference type="GO" id="GO:0016491">
    <property type="term" value="F:oxidoreductase activity"/>
    <property type="evidence" value="ECO:0007669"/>
    <property type="project" value="InterPro"/>
</dbReference>
<dbReference type="PANTHER" id="PTHR11474">
    <property type="entry name" value="TYROSINASE FAMILY MEMBER"/>
    <property type="match status" value="1"/>
</dbReference>
<organism evidence="5">
    <name type="scientific">Paragonimus westermani</name>
    <dbReference type="NCBI Taxonomy" id="34504"/>
    <lineage>
        <taxon>Eukaryota</taxon>
        <taxon>Metazoa</taxon>
        <taxon>Spiralia</taxon>
        <taxon>Lophotrochozoa</taxon>
        <taxon>Platyhelminthes</taxon>
        <taxon>Trematoda</taxon>
        <taxon>Digenea</taxon>
        <taxon>Plagiorchiida</taxon>
        <taxon>Troglotremata</taxon>
        <taxon>Troglotrematidae</taxon>
        <taxon>Paragonimus</taxon>
    </lineage>
</organism>
<evidence type="ECO:0000313" key="5">
    <source>
        <dbReference type="EMBL" id="AJE29953.1"/>
    </source>
</evidence>
<keyword evidence="2" id="KW-0186">Copper</keyword>
<evidence type="ECO:0000256" key="2">
    <source>
        <dbReference type="ARBA" id="ARBA00023008"/>
    </source>
</evidence>
<dbReference type="Gene3D" id="2.10.25.10">
    <property type="entry name" value="Laminin"/>
    <property type="match status" value="1"/>
</dbReference>
<name>A0A0B5D7C0_9TREM</name>
<dbReference type="EMBL" id="KM658170">
    <property type="protein sequence ID" value="AJE29953.1"/>
    <property type="molecule type" value="mRNA"/>
</dbReference>
<dbReference type="GO" id="GO:0046872">
    <property type="term" value="F:metal ion binding"/>
    <property type="evidence" value="ECO:0007669"/>
    <property type="project" value="UniProtKB-KW"/>
</dbReference>
<reference evidence="5" key="1">
    <citation type="submission" date="2014-09" db="EMBL/GenBank/DDBJ databases">
        <title>Molecular and biochemical characterization of tyrosinase in Paragonimus westermani.</title>
        <authorList>
            <person name="Bae Y.-A."/>
            <person name="Kim S.-H."/>
            <person name="Kong Y."/>
        </authorList>
    </citation>
    <scope>NUCLEOTIDE SEQUENCE</scope>
</reference>
<gene>
    <name evidence="5" type="primary">TYR</name>
</gene>
<evidence type="ECO:0000259" key="4">
    <source>
        <dbReference type="PROSITE" id="PS00498"/>
    </source>
</evidence>
<dbReference type="PROSITE" id="PS00498">
    <property type="entry name" value="TYROSINASE_2"/>
    <property type="match status" value="1"/>
</dbReference>
<dbReference type="InterPro" id="IPR002227">
    <property type="entry name" value="Tyrosinase_Cu-bd"/>
</dbReference>
<dbReference type="InterPro" id="IPR008922">
    <property type="entry name" value="Di-copper_centre_dom_sf"/>
</dbReference>
<dbReference type="Gene3D" id="1.10.1280.10">
    <property type="entry name" value="Di-copper center containing domain from catechol oxidase"/>
    <property type="match status" value="1"/>
</dbReference>
<dbReference type="PANTHER" id="PTHR11474:SF126">
    <property type="entry name" value="TYROSINASE-LIKE PROTEIN TYR-1-RELATED"/>
    <property type="match status" value="1"/>
</dbReference>
<protein>
    <submittedName>
        <fullName evidence="5">Tyrosinase</fullName>
    </submittedName>
</protein>
<evidence type="ECO:0000256" key="3">
    <source>
        <dbReference type="SAM" id="SignalP"/>
    </source>
</evidence>
<proteinExistence type="evidence at transcript level"/>
<dbReference type="SUPFAM" id="SSF48056">
    <property type="entry name" value="Di-copper centre-containing domain"/>
    <property type="match status" value="1"/>
</dbReference>
<keyword evidence="3" id="KW-0732">Signal</keyword>
<keyword evidence="1" id="KW-0479">Metal-binding</keyword>
<sequence>MAMSKKTLGCLIGIVLFCFLATGVDALIPVECAQNVTRPGQVCCPHNPHNGLICGGPQRGFCQRIYAPKEDVPSVFWVDDRLAWPTRFIEHACQCQPRFFGVSCEQCWFGWTGPDCMEREHRIRRDIRKYSPHELEIFKDVVARSWNWPSRYVVLDESSNWNSDPVKKPRFIPASVQYYITFMHYYGSRSTLYKSKKECDEFAILDFNHDGVTFPTWHRYYNLIWERLLGEIAWKVHGVKDFSVPYWDWVGALQCDICTNEYIGAPGKIDRDGQRISAGSPFHNLTEFCWEQEPGATCTGCQSAGRFGKVTRRFMFENFPNQADIEFVLGLKKYFTDGERDNPDCVSFHMALEGFCGRPGSNSTGLWTHNKVHNMIEGSMATTITATNDPIFILHHSLIDKIFSMWYRLNKPQFTDYPNENVRPGHKRDAFMVSIFPLARNGDMFTDVTALGYDYDDPKSVGDFAHNGGGPVFI</sequence>
<dbReference type="AlphaFoldDB" id="A0A0B5D7C0"/>